<dbReference type="AlphaFoldDB" id="A0AAN9QQZ9"/>
<protein>
    <submittedName>
        <fullName evidence="1">Uncharacterized protein</fullName>
    </submittedName>
</protein>
<name>A0AAN9QQZ9_CANGL</name>
<dbReference type="Proteomes" id="UP001367508">
    <property type="component" value="Unassembled WGS sequence"/>
</dbReference>
<sequence length="106" mass="12239">MTAIRPLRTSSWFVELYSLGERIIATYTSKFIKKKVHTSVTIVYLVRAYEQTLGNSIESHMKRNGHDISRWLLGIIANDIRRWSCSVLKVQHPTPECTNPYNVQAC</sequence>
<organism evidence="1 2">
    <name type="scientific">Canavalia gladiata</name>
    <name type="common">Sword bean</name>
    <name type="synonym">Dolichos gladiatus</name>
    <dbReference type="NCBI Taxonomy" id="3824"/>
    <lineage>
        <taxon>Eukaryota</taxon>
        <taxon>Viridiplantae</taxon>
        <taxon>Streptophyta</taxon>
        <taxon>Embryophyta</taxon>
        <taxon>Tracheophyta</taxon>
        <taxon>Spermatophyta</taxon>
        <taxon>Magnoliopsida</taxon>
        <taxon>eudicotyledons</taxon>
        <taxon>Gunneridae</taxon>
        <taxon>Pentapetalae</taxon>
        <taxon>rosids</taxon>
        <taxon>fabids</taxon>
        <taxon>Fabales</taxon>
        <taxon>Fabaceae</taxon>
        <taxon>Papilionoideae</taxon>
        <taxon>50 kb inversion clade</taxon>
        <taxon>NPAAA clade</taxon>
        <taxon>indigoferoid/millettioid clade</taxon>
        <taxon>Phaseoleae</taxon>
        <taxon>Canavalia</taxon>
    </lineage>
</organism>
<reference evidence="1 2" key="1">
    <citation type="submission" date="2024-01" db="EMBL/GenBank/DDBJ databases">
        <title>The genomes of 5 underutilized Papilionoideae crops provide insights into root nodulation and disease resistanc.</title>
        <authorList>
            <person name="Jiang F."/>
        </authorList>
    </citation>
    <scope>NUCLEOTIDE SEQUENCE [LARGE SCALE GENOMIC DNA]</scope>
    <source>
        <strain evidence="1">LVBAO_FW01</strain>
        <tissue evidence="1">Leaves</tissue>
    </source>
</reference>
<keyword evidence="2" id="KW-1185">Reference proteome</keyword>
<proteinExistence type="predicted"/>
<gene>
    <name evidence="1" type="ORF">VNO77_14950</name>
</gene>
<evidence type="ECO:0000313" key="1">
    <source>
        <dbReference type="EMBL" id="KAK7344824.1"/>
    </source>
</evidence>
<evidence type="ECO:0000313" key="2">
    <source>
        <dbReference type="Proteomes" id="UP001367508"/>
    </source>
</evidence>
<accession>A0AAN9QQZ9</accession>
<comment type="caution">
    <text evidence="1">The sequence shown here is derived from an EMBL/GenBank/DDBJ whole genome shotgun (WGS) entry which is preliminary data.</text>
</comment>
<dbReference type="EMBL" id="JAYMYQ010000003">
    <property type="protein sequence ID" value="KAK7344824.1"/>
    <property type="molecule type" value="Genomic_DNA"/>
</dbReference>